<name>A0A0A9AGL2_ARUDO</name>
<evidence type="ECO:0000313" key="1">
    <source>
        <dbReference type="EMBL" id="JAD46232.1"/>
    </source>
</evidence>
<reference evidence="1" key="2">
    <citation type="journal article" date="2015" name="Data Brief">
        <title>Shoot transcriptome of the giant reed, Arundo donax.</title>
        <authorList>
            <person name="Barrero R.A."/>
            <person name="Guerrero F.D."/>
            <person name="Moolhuijzen P."/>
            <person name="Goolsby J.A."/>
            <person name="Tidwell J."/>
            <person name="Bellgard S.E."/>
            <person name="Bellgard M.I."/>
        </authorList>
    </citation>
    <scope>NUCLEOTIDE SEQUENCE</scope>
    <source>
        <tissue evidence="1">Shoot tissue taken approximately 20 cm above the soil surface</tissue>
    </source>
</reference>
<protein>
    <submittedName>
        <fullName evidence="1">Uncharacterized protein</fullName>
    </submittedName>
</protein>
<proteinExistence type="predicted"/>
<organism evidence="1">
    <name type="scientific">Arundo donax</name>
    <name type="common">Giant reed</name>
    <name type="synonym">Donax arundinaceus</name>
    <dbReference type="NCBI Taxonomy" id="35708"/>
    <lineage>
        <taxon>Eukaryota</taxon>
        <taxon>Viridiplantae</taxon>
        <taxon>Streptophyta</taxon>
        <taxon>Embryophyta</taxon>
        <taxon>Tracheophyta</taxon>
        <taxon>Spermatophyta</taxon>
        <taxon>Magnoliopsida</taxon>
        <taxon>Liliopsida</taxon>
        <taxon>Poales</taxon>
        <taxon>Poaceae</taxon>
        <taxon>PACMAD clade</taxon>
        <taxon>Arundinoideae</taxon>
        <taxon>Arundineae</taxon>
        <taxon>Arundo</taxon>
    </lineage>
</organism>
<sequence length="37" mass="4249">MTCLLVGSCCSSFNFSISKFELLRLLVHNCNFVLFVY</sequence>
<dbReference type="EMBL" id="GBRH01251663">
    <property type="protein sequence ID" value="JAD46232.1"/>
    <property type="molecule type" value="Transcribed_RNA"/>
</dbReference>
<accession>A0A0A9AGL2</accession>
<dbReference type="AlphaFoldDB" id="A0A0A9AGL2"/>
<reference evidence="1" key="1">
    <citation type="submission" date="2014-09" db="EMBL/GenBank/DDBJ databases">
        <authorList>
            <person name="Magalhaes I.L.F."/>
            <person name="Oliveira U."/>
            <person name="Santos F.R."/>
            <person name="Vidigal T.H.D.A."/>
            <person name="Brescovit A.D."/>
            <person name="Santos A.J."/>
        </authorList>
    </citation>
    <scope>NUCLEOTIDE SEQUENCE</scope>
    <source>
        <tissue evidence="1">Shoot tissue taken approximately 20 cm above the soil surface</tissue>
    </source>
</reference>